<evidence type="ECO:0000256" key="1">
    <source>
        <dbReference type="SAM" id="MobiDB-lite"/>
    </source>
</evidence>
<protein>
    <recommendedName>
        <fullName evidence="4">PKD domain-containing protein</fullName>
    </recommendedName>
</protein>
<sequence>MNVSLSRTSLDVGETVDLVAEASGGAGGYRFAWQALPPGCAGTGAIVACVPTGPGLFDLRVTVTDAEGYSAVSPQAVALSVWPALNATVTVAPTAPTVGAPTEFGIQLTGGARPITVAWEFPGDHFETGLDANFTFAASGVNLVSVWVNDSTGASLLRIQSVQVEPRATVPAASPWLVVGPIVGVVAAGAVLAVGLFARRRPPRPASAAGSTGPPTADAPDAPRLYG</sequence>
<dbReference type="SUPFAM" id="SSF49299">
    <property type="entry name" value="PKD domain"/>
    <property type="match status" value="1"/>
</dbReference>
<feature type="compositionally biased region" description="Low complexity" evidence="1">
    <location>
        <begin position="206"/>
        <end position="227"/>
    </location>
</feature>
<accession>T1CU78</accession>
<keyword evidence="2" id="KW-0812">Transmembrane</keyword>
<keyword evidence="2" id="KW-0472">Membrane</keyword>
<reference evidence="3" key="2">
    <citation type="journal article" date="2014" name="ISME J.">
        <title>Microbial stratification in low pH oxic and suboxic macroscopic growths along an acid mine drainage.</title>
        <authorList>
            <person name="Mendez-Garcia C."/>
            <person name="Mesa V."/>
            <person name="Sprenger R.R."/>
            <person name="Richter M."/>
            <person name="Diez M.S."/>
            <person name="Solano J."/>
            <person name="Bargiela R."/>
            <person name="Golyshina O.V."/>
            <person name="Manteca A."/>
            <person name="Ramos J.L."/>
            <person name="Gallego J.R."/>
            <person name="Llorente I."/>
            <person name="Martins Dos Santos V.A."/>
            <person name="Jensen O.N."/>
            <person name="Pelaez A.I."/>
            <person name="Sanchez J."/>
            <person name="Ferrer M."/>
        </authorList>
    </citation>
    <scope>NUCLEOTIDE SEQUENCE</scope>
</reference>
<dbReference type="InterPro" id="IPR035986">
    <property type="entry name" value="PKD_dom_sf"/>
</dbReference>
<dbReference type="AlphaFoldDB" id="T1CU78"/>
<comment type="caution">
    <text evidence="3">The sequence shown here is derived from an EMBL/GenBank/DDBJ whole genome shotgun (WGS) entry which is preliminary data.</text>
</comment>
<reference evidence="3" key="1">
    <citation type="submission" date="2013-08" db="EMBL/GenBank/DDBJ databases">
        <authorList>
            <person name="Mendez C."/>
            <person name="Richter M."/>
            <person name="Ferrer M."/>
            <person name="Sanchez J."/>
        </authorList>
    </citation>
    <scope>NUCLEOTIDE SEQUENCE</scope>
</reference>
<dbReference type="EMBL" id="AUZY01002057">
    <property type="protein sequence ID" value="EQD73190.1"/>
    <property type="molecule type" value="Genomic_DNA"/>
</dbReference>
<evidence type="ECO:0000256" key="2">
    <source>
        <dbReference type="SAM" id="Phobius"/>
    </source>
</evidence>
<gene>
    <name evidence="3" type="ORF">B1B_03348</name>
</gene>
<feature type="region of interest" description="Disordered" evidence="1">
    <location>
        <begin position="203"/>
        <end position="227"/>
    </location>
</feature>
<organism evidence="3">
    <name type="scientific">mine drainage metagenome</name>
    <dbReference type="NCBI Taxonomy" id="410659"/>
    <lineage>
        <taxon>unclassified sequences</taxon>
        <taxon>metagenomes</taxon>
        <taxon>ecological metagenomes</taxon>
    </lineage>
</organism>
<feature type="transmembrane region" description="Helical" evidence="2">
    <location>
        <begin position="176"/>
        <end position="198"/>
    </location>
</feature>
<evidence type="ECO:0000313" key="3">
    <source>
        <dbReference type="EMBL" id="EQD73190.1"/>
    </source>
</evidence>
<evidence type="ECO:0008006" key="4">
    <source>
        <dbReference type="Google" id="ProtNLM"/>
    </source>
</evidence>
<name>T1CU78_9ZZZZ</name>
<proteinExistence type="predicted"/>
<keyword evidence="2" id="KW-1133">Transmembrane helix</keyword>